<feature type="compositionally biased region" description="Basic and acidic residues" evidence="1">
    <location>
        <begin position="1"/>
        <end position="20"/>
    </location>
</feature>
<evidence type="ECO:0000313" key="2">
    <source>
        <dbReference type="Proteomes" id="UP000286641"/>
    </source>
</evidence>
<reference evidence="3" key="2">
    <citation type="submission" date="2025-08" db="UniProtKB">
        <authorList>
            <consortium name="RefSeq"/>
        </authorList>
    </citation>
    <scope>IDENTIFICATION</scope>
    <source>
        <tissue evidence="3">Blood</tissue>
    </source>
</reference>
<feature type="region of interest" description="Disordered" evidence="1">
    <location>
        <begin position="1"/>
        <end position="26"/>
    </location>
</feature>
<accession>A0A3Q7NLR2</accession>
<dbReference type="Proteomes" id="UP000286641">
    <property type="component" value="Unplaced"/>
</dbReference>
<evidence type="ECO:0000256" key="1">
    <source>
        <dbReference type="SAM" id="MobiDB-lite"/>
    </source>
</evidence>
<feature type="region of interest" description="Disordered" evidence="1">
    <location>
        <begin position="42"/>
        <end position="193"/>
    </location>
</feature>
<gene>
    <name evidence="3" type="primary">LOC112806336</name>
</gene>
<evidence type="ECO:0000313" key="3">
    <source>
        <dbReference type="RefSeq" id="XP_025704406.1"/>
    </source>
</evidence>
<name>A0A3Q7NLR2_CALUR</name>
<dbReference type="AlphaFoldDB" id="A0A3Q7NLR2"/>
<feature type="compositionally biased region" description="Basic and acidic residues" evidence="1">
    <location>
        <begin position="283"/>
        <end position="294"/>
    </location>
</feature>
<feature type="compositionally biased region" description="Low complexity" evidence="1">
    <location>
        <begin position="85"/>
        <end position="98"/>
    </location>
</feature>
<sequence>MRGSEKRGGDSWLRAGDRSPDPLLQEAPRPALFELHGSACLTFPKTPTHTHRGIRSRSGSWTRRWRRSPTTAPPAHSHCSEPRATRTTTRTAQPAQRRGGSRRVPGAPADSPRLRSLQAAGPARRRGARPPGSRHRRRRRRRRDPRARSPARPAYNSLPRPGQARAGRTLDTGWYRPSRQDGPRARGAATPRRYACSGKASAATDLAPGGTAAARLPHTRCGQVFRDTKSAELVGHLCGSCRCAPRDLSASPRPLLPESATCPDNEAPGKHQRGPGAPATRSTKQEFRAGRNLEDYLADPSPYMWTRRLRPRGDRPWQALGPLTPPWLQLGPPGEQKVPGGQALSRG</sequence>
<keyword evidence="2" id="KW-1185">Reference proteome</keyword>
<reference key="1">
    <citation type="submission" date="2019-01" db="UniProtKB">
        <authorList>
            <consortium name="RefSeq"/>
        </authorList>
    </citation>
    <scope>IDENTIFICATION</scope>
</reference>
<feature type="compositionally biased region" description="Basic residues" evidence="1">
    <location>
        <begin position="123"/>
        <end position="145"/>
    </location>
</feature>
<feature type="region of interest" description="Disordered" evidence="1">
    <location>
        <begin position="306"/>
        <end position="347"/>
    </location>
</feature>
<proteinExistence type="predicted"/>
<dbReference type="InParanoid" id="A0A3Q7NLR2"/>
<feature type="region of interest" description="Disordered" evidence="1">
    <location>
        <begin position="254"/>
        <end position="294"/>
    </location>
</feature>
<dbReference type="RefSeq" id="XP_025704406.1">
    <property type="nucleotide sequence ID" value="XM_025848621.1"/>
</dbReference>
<organism evidence="2 3">
    <name type="scientific">Callorhinus ursinus</name>
    <name type="common">Northern fur seal</name>
    <dbReference type="NCBI Taxonomy" id="34884"/>
    <lineage>
        <taxon>Eukaryota</taxon>
        <taxon>Metazoa</taxon>
        <taxon>Chordata</taxon>
        <taxon>Craniata</taxon>
        <taxon>Vertebrata</taxon>
        <taxon>Euteleostomi</taxon>
        <taxon>Mammalia</taxon>
        <taxon>Eutheria</taxon>
        <taxon>Laurasiatheria</taxon>
        <taxon>Carnivora</taxon>
        <taxon>Caniformia</taxon>
        <taxon>Pinnipedia</taxon>
        <taxon>Otariidae</taxon>
        <taxon>Callorhinus</taxon>
    </lineage>
</organism>
<protein>
    <submittedName>
        <fullName evidence="3">Uncharacterized protein C10orf95-like</fullName>
    </submittedName>
</protein>